<dbReference type="Proteomes" id="UP000284842">
    <property type="component" value="Unassembled WGS sequence"/>
</dbReference>
<feature type="region of interest" description="Disordered" evidence="1">
    <location>
        <begin position="1"/>
        <end position="23"/>
    </location>
</feature>
<gene>
    <name evidence="2" type="ORF">CVT24_004964</name>
</gene>
<evidence type="ECO:0000256" key="1">
    <source>
        <dbReference type="SAM" id="MobiDB-lite"/>
    </source>
</evidence>
<dbReference type="OrthoDB" id="2269034at2759"/>
<protein>
    <recommendedName>
        <fullName evidence="4">F-box domain-containing protein</fullName>
    </recommendedName>
</protein>
<dbReference type="EMBL" id="NHTK01001324">
    <property type="protein sequence ID" value="PPR00225.1"/>
    <property type="molecule type" value="Genomic_DNA"/>
</dbReference>
<sequence>MSHWTGFRDEEDSTQTIPPYDPPAYEFTDQDLTYVFDTTNWVDPVSSLPLDVVSLIFCFACKAEISTNDGDWRRKFHPLHLGRVSRAWRHTAWQTSELWETLILRLDRVTSFPTFSEILFEWLQRTSGRPLDIFISIPKRKRSRSAIRTFEPVIDTLMEYSAQWRTVNLKMLHKAYNFFSDPASPSSSPFAHLSLPLLQSLTIQSAYGVFPTSIIQVPEHGVSPVLDFAVALNLQELCFKGIHIPDELSSLVHVSKHQIKRLSFYRCPTVKITHVLKQFPALEHLTVSSLDSRFNWQYTDVITHPRLKSVVSILSKHDRNSHGFFSPFLDLPALESVSVFTDYPQRYSVMFQLFLEASTSTRLTHLHLESTAFIESEIIFTLEMMPSLTHLSIHLKHYPIAECNDESALSQIFFEQLNPDQSGSYLPRLEEFEYEGYLSVSAIDFLEPLILRSRIRSTNSEDVNATAVLRRVRIKAHQICDTCEVIISEYSDPQYIWEIMMMMDMNVLTLLDEDGNRWE</sequence>
<accession>A0A409YB34</accession>
<dbReference type="Gene3D" id="3.80.10.10">
    <property type="entry name" value="Ribonuclease Inhibitor"/>
    <property type="match status" value="1"/>
</dbReference>
<dbReference type="SUPFAM" id="SSF52047">
    <property type="entry name" value="RNI-like"/>
    <property type="match status" value="1"/>
</dbReference>
<keyword evidence="3" id="KW-1185">Reference proteome</keyword>
<evidence type="ECO:0000313" key="3">
    <source>
        <dbReference type="Proteomes" id="UP000284842"/>
    </source>
</evidence>
<dbReference type="AlphaFoldDB" id="A0A409YB34"/>
<dbReference type="InParanoid" id="A0A409YB34"/>
<dbReference type="InterPro" id="IPR032675">
    <property type="entry name" value="LRR_dom_sf"/>
</dbReference>
<comment type="caution">
    <text evidence="2">The sequence shown here is derived from an EMBL/GenBank/DDBJ whole genome shotgun (WGS) entry which is preliminary data.</text>
</comment>
<reference evidence="2 3" key="1">
    <citation type="journal article" date="2018" name="Evol. Lett.">
        <title>Horizontal gene cluster transfer increased hallucinogenic mushroom diversity.</title>
        <authorList>
            <person name="Reynolds H.T."/>
            <person name="Vijayakumar V."/>
            <person name="Gluck-Thaler E."/>
            <person name="Korotkin H.B."/>
            <person name="Matheny P.B."/>
            <person name="Slot J.C."/>
        </authorList>
    </citation>
    <scope>NUCLEOTIDE SEQUENCE [LARGE SCALE GENOMIC DNA]</scope>
    <source>
        <strain evidence="2 3">2629</strain>
    </source>
</reference>
<proteinExistence type="predicted"/>
<evidence type="ECO:0008006" key="4">
    <source>
        <dbReference type="Google" id="ProtNLM"/>
    </source>
</evidence>
<name>A0A409YB34_9AGAR</name>
<organism evidence="2 3">
    <name type="scientific">Panaeolus cyanescens</name>
    <dbReference type="NCBI Taxonomy" id="181874"/>
    <lineage>
        <taxon>Eukaryota</taxon>
        <taxon>Fungi</taxon>
        <taxon>Dikarya</taxon>
        <taxon>Basidiomycota</taxon>
        <taxon>Agaricomycotina</taxon>
        <taxon>Agaricomycetes</taxon>
        <taxon>Agaricomycetidae</taxon>
        <taxon>Agaricales</taxon>
        <taxon>Agaricineae</taxon>
        <taxon>Galeropsidaceae</taxon>
        <taxon>Panaeolus</taxon>
    </lineage>
</organism>
<evidence type="ECO:0000313" key="2">
    <source>
        <dbReference type="EMBL" id="PPR00225.1"/>
    </source>
</evidence>